<feature type="domain" description="Fatty acid desaturase" evidence="2">
    <location>
        <begin position="68"/>
        <end position="277"/>
    </location>
</feature>
<accession>A0ABQ3GS95</accession>
<keyword evidence="1" id="KW-1133">Transmembrane helix</keyword>
<dbReference type="PANTHER" id="PTHR12879">
    <property type="entry name" value="SPHINGOLIPID DELTA 4 DESATURASE/C-4 HYDROXYLASE PROTEIN DES2"/>
    <property type="match status" value="1"/>
</dbReference>
<keyword evidence="1" id="KW-0472">Membrane</keyword>
<protein>
    <recommendedName>
        <fullName evidence="2">Fatty acid desaturase domain-containing protein</fullName>
    </recommendedName>
</protein>
<proteinExistence type="predicted"/>
<feature type="transmembrane region" description="Helical" evidence="1">
    <location>
        <begin position="37"/>
        <end position="53"/>
    </location>
</feature>
<reference evidence="4" key="1">
    <citation type="journal article" date="2019" name="Int. J. Syst. Evol. Microbiol.">
        <title>The Global Catalogue of Microorganisms (GCM) 10K type strain sequencing project: providing services to taxonomists for standard genome sequencing and annotation.</title>
        <authorList>
            <consortium name="The Broad Institute Genomics Platform"/>
            <consortium name="The Broad Institute Genome Sequencing Center for Infectious Disease"/>
            <person name="Wu L."/>
            <person name="Ma J."/>
        </authorList>
    </citation>
    <scope>NUCLEOTIDE SEQUENCE [LARGE SCALE GENOMIC DNA]</scope>
    <source>
        <strain evidence="4">KCTC 42280</strain>
    </source>
</reference>
<gene>
    <name evidence="3" type="ORF">GCM10016272_14630</name>
</gene>
<feature type="transmembrane region" description="Helical" evidence="1">
    <location>
        <begin position="173"/>
        <end position="195"/>
    </location>
</feature>
<dbReference type="Proteomes" id="UP000610203">
    <property type="component" value="Unassembled WGS sequence"/>
</dbReference>
<dbReference type="PANTHER" id="PTHR12879:SF8">
    <property type="entry name" value="SPHINGOLIPID DELTA(4)-DESATURASE DES1"/>
    <property type="match status" value="1"/>
</dbReference>
<organism evidence="3 4">
    <name type="scientific">Psychrobacter glaciei</name>
    <dbReference type="NCBI Taxonomy" id="619771"/>
    <lineage>
        <taxon>Bacteria</taxon>
        <taxon>Pseudomonadati</taxon>
        <taxon>Pseudomonadota</taxon>
        <taxon>Gammaproteobacteria</taxon>
        <taxon>Moraxellales</taxon>
        <taxon>Moraxellaceae</taxon>
        <taxon>Psychrobacter</taxon>
    </lineage>
</organism>
<evidence type="ECO:0000259" key="2">
    <source>
        <dbReference type="Pfam" id="PF00487"/>
    </source>
</evidence>
<comment type="caution">
    <text evidence="3">The sequence shown here is derived from an EMBL/GenBank/DDBJ whole genome shotgun (WGS) entry which is preliminary data.</text>
</comment>
<dbReference type="EMBL" id="BMZR01000002">
    <property type="protein sequence ID" value="GHD31966.1"/>
    <property type="molecule type" value="Genomic_DNA"/>
</dbReference>
<evidence type="ECO:0000256" key="1">
    <source>
        <dbReference type="SAM" id="Phobius"/>
    </source>
</evidence>
<dbReference type="Pfam" id="PF00487">
    <property type="entry name" value="FA_desaturase"/>
    <property type="match status" value="1"/>
</dbReference>
<name>A0ABQ3GS95_9GAMM</name>
<dbReference type="InterPro" id="IPR005804">
    <property type="entry name" value="FA_desaturase_dom"/>
</dbReference>
<feature type="transmembrane region" description="Helical" evidence="1">
    <location>
        <begin position="201"/>
        <end position="223"/>
    </location>
</feature>
<keyword evidence="1" id="KW-0812">Transmembrane</keyword>
<keyword evidence="4" id="KW-1185">Reference proteome</keyword>
<feature type="transmembrane region" description="Helical" evidence="1">
    <location>
        <begin position="96"/>
        <end position="115"/>
    </location>
</feature>
<sequence length="320" mass="36229">MCKMTVNQTHANKEQAIKKAIAAVEWQDLRQLTRGQIAYNVILPYPFLLLSWWFASQSWYVLACEASYLFFAAAFRQAHDGYHHSLGTGKRTTTAILLLLSVLLMTSLHSIRATHMAHHRDPLGDSDIEGSLAKVSWWQALLGGITYRLDIYRQGLRLSSRRNQSLAWLEFGLIALVILVAFVLTVFTVAVPALTMLAQVLIYHILTMMLANASVGIIAVWGVHHDCDETIARTERNSVVNFLTFNLLYHVEHHLFPAVPSNHLPELAKRLDTAAPHLTKVHVLLSVANVIDFINHRWNKLKNKSQNNNDSECPIRKHFA</sequence>
<evidence type="ECO:0000313" key="4">
    <source>
        <dbReference type="Proteomes" id="UP000610203"/>
    </source>
</evidence>
<evidence type="ECO:0000313" key="3">
    <source>
        <dbReference type="EMBL" id="GHD31966.1"/>
    </source>
</evidence>